<dbReference type="Proteomes" id="UP001055879">
    <property type="component" value="Linkage Group LG02"/>
</dbReference>
<reference evidence="1 2" key="2">
    <citation type="journal article" date="2022" name="Mol. Ecol. Resour.">
        <title>The genomes of chicory, endive, great burdock and yacon provide insights into Asteraceae paleo-polyploidization history and plant inulin production.</title>
        <authorList>
            <person name="Fan W."/>
            <person name="Wang S."/>
            <person name="Wang H."/>
            <person name="Wang A."/>
            <person name="Jiang F."/>
            <person name="Liu H."/>
            <person name="Zhao H."/>
            <person name="Xu D."/>
            <person name="Zhang Y."/>
        </authorList>
    </citation>
    <scope>NUCLEOTIDE SEQUENCE [LARGE SCALE GENOMIC DNA]</scope>
    <source>
        <strain evidence="2">cv. Niubang</strain>
    </source>
</reference>
<evidence type="ECO:0000313" key="2">
    <source>
        <dbReference type="Proteomes" id="UP001055879"/>
    </source>
</evidence>
<comment type="caution">
    <text evidence="1">The sequence shown here is derived from an EMBL/GenBank/DDBJ whole genome shotgun (WGS) entry which is preliminary data.</text>
</comment>
<evidence type="ECO:0000313" key="1">
    <source>
        <dbReference type="EMBL" id="KAI3757531.1"/>
    </source>
</evidence>
<sequence>MSNMLSISFGVAIATYGETKFNSFGVMLQLGVVVFEATRLVLIQILFNSKGISLYPITSLYYVVPCCLVFLSVPWIIVEVPKVRDGSSFRFDYLVSGTNSLCAFGLNLGLFLLVRKTSASTTTTTNTKSLPSSSMPYLESASERNLHLYVLEHI</sequence>
<accession>A0ACB9EFJ1</accession>
<protein>
    <submittedName>
        <fullName evidence="1">Uncharacterized protein</fullName>
    </submittedName>
</protein>
<keyword evidence="2" id="KW-1185">Reference proteome</keyword>
<dbReference type="EMBL" id="CM042048">
    <property type="protein sequence ID" value="KAI3757531.1"/>
    <property type="molecule type" value="Genomic_DNA"/>
</dbReference>
<proteinExistence type="predicted"/>
<reference evidence="2" key="1">
    <citation type="journal article" date="2022" name="Mol. Ecol. Resour.">
        <title>The genomes of chicory, endive, great burdock and yacon provide insights into Asteraceae palaeo-polyploidization history and plant inulin production.</title>
        <authorList>
            <person name="Fan W."/>
            <person name="Wang S."/>
            <person name="Wang H."/>
            <person name="Wang A."/>
            <person name="Jiang F."/>
            <person name="Liu H."/>
            <person name="Zhao H."/>
            <person name="Xu D."/>
            <person name="Zhang Y."/>
        </authorList>
    </citation>
    <scope>NUCLEOTIDE SEQUENCE [LARGE SCALE GENOMIC DNA]</scope>
    <source>
        <strain evidence="2">cv. Niubang</strain>
    </source>
</reference>
<gene>
    <name evidence="1" type="ORF">L6452_05071</name>
</gene>
<name>A0ACB9EFJ1_ARCLA</name>
<organism evidence="1 2">
    <name type="scientific">Arctium lappa</name>
    <name type="common">Greater burdock</name>
    <name type="synonym">Lappa major</name>
    <dbReference type="NCBI Taxonomy" id="4217"/>
    <lineage>
        <taxon>Eukaryota</taxon>
        <taxon>Viridiplantae</taxon>
        <taxon>Streptophyta</taxon>
        <taxon>Embryophyta</taxon>
        <taxon>Tracheophyta</taxon>
        <taxon>Spermatophyta</taxon>
        <taxon>Magnoliopsida</taxon>
        <taxon>eudicotyledons</taxon>
        <taxon>Gunneridae</taxon>
        <taxon>Pentapetalae</taxon>
        <taxon>asterids</taxon>
        <taxon>campanulids</taxon>
        <taxon>Asterales</taxon>
        <taxon>Asteraceae</taxon>
        <taxon>Carduoideae</taxon>
        <taxon>Cardueae</taxon>
        <taxon>Arctiinae</taxon>
        <taxon>Arctium</taxon>
    </lineage>
</organism>